<dbReference type="AlphaFoldDB" id="Q2QR97"/>
<evidence type="ECO:0000256" key="1">
    <source>
        <dbReference type="SAM" id="MobiDB-lite"/>
    </source>
</evidence>
<feature type="compositionally biased region" description="Polar residues" evidence="1">
    <location>
        <begin position="121"/>
        <end position="133"/>
    </location>
</feature>
<proteinExistence type="predicted"/>
<dbReference type="PANTHER" id="PTHR48243:SF1">
    <property type="entry name" value="AMINOTRANSFERASE-LIKE PLANT MOBILE DOMAIN-CONTAINING PROTEIN"/>
    <property type="match status" value="1"/>
</dbReference>
<reference evidence="3" key="2">
    <citation type="submission" date="2005-04" db="EMBL/GenBank/DDBJ databases">
        <authorList>
            <person name="Buell C.R."/>
            <person name="Wing R.A."/>
            <person name="McCombie W.A."/>
            <person name="Ouyang S."/>
        </authorList>
    </citation>
    <scope>NUCLEOTIDE SEQUENCE</scope>
</reference>
<dbReference type="Pfam" id="PF03078">
    <property type="entry name" value="ATHILA"/>
    <property type="match status" value="1"/>
</dbReference>
<dbReference type="EMBL" id="DP000011">
    <property type="protein sequence ID" value="ABA98422.1"/>
    <property type="molecule type" value="Genomic_DNA"/>
</dbReference>
<feature type="compositionally biased region" description="Polar residues" evidence="1">
    <location>
        <begin position="471"/>
        <end position="488"/>
    </location>
</feature>
<dbReference type="InterPro" id="IPR004312">
    <property type="entry name" value="ATHILA_Orf1_C"/>
</dbReference>
<organism evidence="3">
    <name type="scientific">Oryza sativa subsp. japonica</name>
    <name type="common">Rice</name>
    <dbReference type="NCBI Taxonomy" id="39947"/>
    <lineage>
        <taxon>Eukaryota</taxon>
        <taxon>Viridiplantae</taxon>
        <taxon>Streptophyta</taxon>
        <taxon>Embryophyta</taxon>
        <taxon>Tracheophyta</taxon>
        <taxon>Spermatophyta</taxon>
        <taxon>Magnoliopsida</taxon>
        <taxon>Liliopsida</taxon>
        <taxon>Poales</taxon>
        <taxon>Poaceae</taxon>
        <taxon>BOP clade</taxon>
        <taxon>Oryzoideae</taxon>
        <taxon>Oryzeae</taxon>
        <taxon>Oryzinae</taxon>
        <taxon>Oryza</taxon>
        <taxon>Oryza sativa</taxon>
    </lineage>
</organism>
<reference evidence="3" key="1">
    <citation type="journal article" date="2005" name="BMC Biol.">
        <title>The sequence of rice chromosomes 11 and 12, rich in disease resistance genes and recent gene duplications.</title>
        <authorList>
            <consortium name="The rice chromosomes 11 and 12 sequencing consortia"/>
        </authorList>
    </citation>
    <scope>NUCLEOTIDE SEQUENCE [LARGE SCALE GENOMIC DNA]</scope>
</reference>
<feature type="region of interest" description="Disordered" evidence="1">
    <location>
        <begin position="462"/>
        <end position="488"/>
    </location>
</feature>
<gene>
    <name evidence="3" type="ordered locus">LOC_Os12g28320</name>
</gene>
<protein>
    <recommendedName>
        <fullName evidence="2">Arabidopsis retrotransposon Orf1 C-terminal domain-containing protein</fullName>
    </recommendedName>
</protein>
<evidence type="ECO:0000313" key="3">
    <source>
        <dbReference type="EMBL" id="ABA98422.1"/>
    </source>
</evidence>
<name>Q2QR97_ORYSJ</name>
<feature type="region of interest" description="Disordered" evidence="1">
    <location>
        <begin position="105"/>
        <end position="138"/>
    </location>
</feature>
<accession>Q2QR97</accession>
<evidence type="ECO:0000259" key="2">
    <source>
        <dbReference type="Pfam" id="PF03078"/>
    </source>
</evidence>
<sequence>MGVTPYYQGGNNNGNFSNQPSLKDLVFAQAITTDTLSKKLAANDKIFENINVKLDGFASVFQNQLSFNKMIQTQLAQLASLVPAIETGRIPGQPDSSIENVKAITTRGGKSTRDPPYPNHPGTNGMSKETPSADSADKEIQPEKTVLQEYCDTRLLPFPQWSRKPSVDEQFARFVEVIQKIHIDVPLLDAMQVPTYARYLKDILNNKRPLPTTEVVKLTEHCNNLILHKLQEKKKDPGCPMITCSIGAQQFDKIKYGPSPQNIQVVEVEPPKTDSLRFVVVDEPGSRLLTLHFLCTLKEIEGGISFRFFRKEFTLTWKGLSTLLGFHDSCKIDLQKGISGFEKNRFWEDISGAPICKKPRTNDIHNPTLRLIHKWIAMTLFPRSDLRPIRGDELIIMFAMVENAGRRNMTRNEQGSSSSSTPVKMYEVGWAPTGDAPGWTQAPRHSIGVSTWSTASEDRWHAPHDIHWGDNQPSRSSGVHPTPSEWRSSSSRWYLGEITRRMDTLDVQTGEIQYDLAEHIAQTQEWQQSADAQFTNINNMMQQQHDDLQAYFRFQSSILIKDPERKPSLGGDFAPPTELLCFISLIYGVLGKYSLKD</sequence>
<dbReference type="PANTHER" id="PTHR48243">
    <property type="entry name" value="AMINOTRANSFERASE-LIKE PLANT MOBILE DOMAIN-CONTAINING PROTEIN"/>
    <property type="match status" value="1"/>
</dbReference>
<feature type="domain" description="Arabidopsis retrotransposon Orf1 C-terminal" evidence="2">
    <location>
        <begin position="299"/>
        <end position="404"/>
    </location>
</feature>
<reference evidence="3" key="3">
    <citation type="submission" date="2006-01" db="EMBL/GenBank/DDBJ databases">
        <authorList>
            <person name="Buell R."/>
        </authorList>
    </citation>
    <scope>NUCLEOTIDE SEQUENCE</scope>
</reference>